<name>A0A8S9LW21_BRACR</name>
<protein>
    <submittedName>
        <fullName evidence="1">Uncharacterized protein</fullName>
    </submittedName>
</protein>
<proteinExistence type="predicted"/>
<gene>
    <name evidence="1" type="ORF">F2Q70_00012665</name>
</gene>
<sequence>MKFHTRLVVELPIWRERLHRISPLLSLICYFTGLNLDESGSSQIVMAFSV</sequence>
<dbReference type="EMBL" id="QGKY02000089">
    <property type="protein sequence ID" value="KAF2610039.1"/>
    <property type="molecule type" value="Genomic_DNA"/>
</dbReference>
<evidence type="ECO:0000313" key="1">
    <source>
        <dbReference type="EMBL" id="KAF2610039.1"/>
    </source>
</evidence>
<organism evidence="1">
    <name type="scientific">Brassica cretica</name>
    <name type="common">Mustard</name>
    <dbReference type="NCBI Taxonomy" id="69181"/>
    <lineage>
        <taxon>Eukaryota</taxon>
        <taxon>Viridiplantae</taxon>
        <taxon>Streptophyta</taxon>
        <taxon>Embryophyta</taxon>
        <taxon>Tracheophyta</taxon>
        <taxon>Spermatophyta</taxon>
        <taxon>Magnoliopsida</taxon>
        <taxon>eudicotyledons</taxon>
        <taxon>Gunneridae</taxon>
        <taxon>Pentapetalae</taxon>
        <taxon>rosids</taxon>
        <taxon>malvids</taxon>
        <taxon>Brassicales</taxon>
        <taxon>Brassicaceae</taxon>
        <taxon>Brassiceae</taxon>
        <taxon>Brassica</taxon>
    </lineage>
</organism>
<accession>A0A8S9LW21</accession>
<dbReference type="AlphaFoldDB" id="A0A8S9LW21"/>
<reference evidence="1" key="1">
    <citation type="submission" date="2019-12" db="EMBL/GenBank/DDBJ databases">
        <title>Genome sequencing and annotation of Brassica cretica.</title>
        <authorList>
            <person name="Studholme D.J."/>
            <person name="Sarris P.F."/>
        </authorList>
    </citation>
    <scope>NUCLEOTIDE SEQUENCE</scope>
    <source>
        <strain evidence="1">PFS-102/07</strain>
        <tissue evidence="1">Leaf</tissue>
    </source>
</reference>
<comment type="caution">
    <text evidence="1">The sequence shown here is derived from an EMBL/GenBank/DDBJ whole genome shotgun (WGS) entry which is preliminary data.</text>
</comment>